<reference evidence="2" key="1">
    <citation type="journal article" date="2011" name="Science">
        <title>The plant cell wall-decomposing machinery underlies the functional diversity of forest fungi.</title>
        <authorList>
            <person name="Eastwood D.C."/>
            <person name="Floudas D."/>
            <person name="Binder M."/>
            <person name="Majcherczyk A."/>
            <person name="Schneider P."/>
            <person name="Aerts A."/>
            <person name="Asiegbu F.O."/>
            <person name="Baker S.E."/>
            <person name="Barry K."/>
            <person name="Bendiksby M."/>
            <person name="Blumentritt M."/>
            <person name="Coutinho P.M."/>
            <person name="Cullen D."/>
            <person name="de Vries R.P."/>
            <person name="Gathman A."/>
            <person name="Goodell B."/>
            <person name="Henrissat B."/>
            <person name="Ihrmark K."/>
            <person name="Kauserud H."/>
            <person name="Kohler A."/>
            <person name="LaButti K."/>
            <person name="Lapidus A."/>
            <person name="Lavin J.L."/>
            <person name="Lee Y.-H."/>
            <person name="Lindquist E."/>
            <person name="Lilly W."/>
            <person name="Lucas S."/>
            <person name="Morin E."/>
            <person name="Murat C."/>
            <person name="Oguiza J.A."/>
            <person name="Park J."/>
            <person name="Pisabarro A.G."/>
            <person name="Riley R."/>
            <person name="Rosling A."/>
            <person name="Salamov A."/>
            <person name="Schmidt O."/>
            <person name="Schmutz J."/>
            <person name="Skrede I."/>
            <person name="Stenlid J."/>
            <person name="Wiebenga A."/>
            <person name="Xie X."/>
            <person name="Kuees U."/>
            <person name="Hibbett D.S."/>
            <person name="Hoffmeister D."/>
            <person name="Hoegberg N."/>
            <person name="Martin F."/>
            <person name="Grigoriev I.V."/>
            <person name="Watkinson S.C."/>
        </authorList>
    </citation>
    <scope>NUCLEOTIDE SEQUENCE [LARGE SCALE GENOMIC DNA]</scope>
    <source>
        <strain evidence="2">strain S7.3</strain>
    </source>
</reference>
<name>F8PLF8_SERL3</name>
<sequence length="77" mass="8094">MAWVFVHLNGQLGNLGQEFHQPSNLYANLSQRGHTLAVADAIHGSSKSPLIPLSAIEPASVVVPNSTRGNPPAVKNA</sequence>
<protein>
    <submittedName>
        <fullName evidence="1">Uncharacterized protein</fullName>
    </submittedName>
</protein>
<dbReference type="Proteomes" id="UP000008063">
    <property type="component" value="Unassembled WGS sequence"/>
</dbReference>
<dbReference type="InParanoid" id="F8PLF8"/>
<dbReference type="AlphaFoldDB" id="F8PLF8"/>
<keyword evidence="2" id="KW-1185">Reference proteome</keyword>
<gene>
    <name evidence="1" type="ORF">SERLA73DRAFT_48157</name>
</gene>
<evidence type="ECO:0000313" key="1">
    <source>
        <dbReference type="EMBL" id="EGO02440.1"/>
    </source>
</evidence>
<accession>F8PLF8</accession>
<dbReference type="HOGENOM" id="CLU_2639612_0_0_1"/>
<proteinExistence type="predicted"/>
<dbReference type="EMBL" id="GL945476">
    <property type="protein sequence ID" value="EGO02440.1"/>
    <property type="molecule type" value="Genomic_DNA"/>
</dbReference>
<organism evidence="2">
    <name type="scientific">Serpula lacrymans var. lacrymans (strain S7.3)</name>
    <name type="common">Dry rot fungus</name>
    <dbReference type="NCBI Taxonomy" id="936435"/>
    <lineage>
        <taxon>Eukaryota</taxon>
        <taxon>Fungi</taxon>
        <taxon>Dikarya</taxon>
        <taxon>Basidiomycota</taxon>
        <taxon>Agaricomycotina</taxon>
        <taxon>Agaricomycetes</taxon>
        <taxon>Agaricomycetidae</taxon>
        <taxon>Boletales</taxon>
        <taxon>Coniophorineae</taxon>
        <taxon>Serpulaceae</taxon>
        <taxon>Serpula</taxon>
    </lineage>
</organism>
<evidence type="ECO:0000313" key="2">
    <source>
        <dbReference type="Proteomes" id="UP000008063"/>
    </source>
</evidence>